<keyword evidence="4 5" id="KW-0408">Iron</keyword>
<keyword evidence="3 6" id="KW-0560">Oxidoreductase</keyword>
<gene>
    <name evidence="7" type="ORF">SAMN06295987_1238</name>
</gene>
<evidence type="ECO:0000256" key="4">
    <source>
        <dbReference type="ARBA" id="ARBA00023004"/>
    </source>
</evidence>
<accession>A0A1U6IY49</accession>
<evidence type="ECO:0000256" key="5">
    <source>
        <dbReference type="PIRSR" id="PIRSR604294-1"/>
    </source>
</evidence>
<feature type="binding site" evidence="5">
    <location>
        <position position="216"/>
    </location>
    <ligand>
        <name>Fe cation</name>
        <dbReference type="ChEBI" id="CHEBI:24875"/>
        <note>catalytic</note>
    </ligand>
</feature>
<feature type="binding site" evidence="5">
    <location>
        <position position="280"/>
    </location>
    <ligand>
        <name>Fe cation</name>
        <dbReference type="ChEBI" id="CHEBI:24875"/>
        <note>catalytic</note>
    </ligand>
</feature>
<name>A0A1U6IY49_9SPHN</name>
<feature type="binding site" evidence="5">
    <location>
        <position position="474"/>
    </location>
    <ligand>
        <name>Fe cation</name>
        <dbReference type="ChEBI" id="CHEBI:24875"/>
        <note>catalytic</note>
    </ligand>
</feature>
<dbReference type="PANTHER" id="PTHR10543">
    <property type="entry name" value="BETA-CAROTENE DIOXYGENASE"/>
    <property type="match status" value="1"/>
</dbReference>
<evidence type="ECO:0000256" key="3">
    <source>
        <dbReference type="ARBA" id="ARBA00023002"/>
    </source>
</evidence>
<organism evidence="7 8">
    <name type="scientific">Novosphingobium mathurense</name>
    <dbReference type="NCBI Taxonomy" id="428990"/>
    <lineage>
        <taxon>Bacteria</taxon>
        <taxon>Pseudomonadati</taxon>
        <taxon>Pseudomonadota</taxon>
        <taxon>Alphaproteobacteria</taxon>
        <taxon>Sphingomonadales</taxon>
        <taxon>Sphingomonadaceae</taxon>
        <taxon>Novosphingobium</taxon>
    </lineage>
</organism>
<dbReference type="RefSeq" id="WP_079732112.1">
    <property type="nucleotide sequence ID" value="NZ_FVZE01000023.1"/>
</dbReference>
<dbReference type="PANTHER" id="PTHR10543:SF89">
    <property type="entry name" value="CAROTENOID 9,10(9',10')-CLEAVAGE DIOXYGENASE 1"/>
    <property type="match status" value="1"/>
</dbReference>
<reference evidence="8" key="1">
    <citation type="submission" date="2017-02" db="EMBL/GenBank/DDBJ databases">
        <authorList>
            <person name="Varghese N."/>
            <person name="Submissions S."/>
        </authorList>
    </citation>
    <scope>NUCLEOTIDE SEQUENCE [LARGE SCALE GENOMIC DNA]</scope>
    <source>
        <strain evidence="8">SM117</strain>
    </source>
</reference>
<comment type="cofactor">
    <cofactor evidence="5 6">
        <name>Fe(2+)</name>
        <dbReference type="ChEBI" id="CHEBI:29033"/>
    </cofactor>
    <text evidence="5 6">Binds 1 Fe(2+) ion per subunit.</text>
</comment>
<dbReference type="InterPro" id="IPR004294">
    <property type="entry name" value="Carotenoid_Oase"/>
</dbReference>
<keyword evidence="6 7" id="KW-0223">Dioxygenase</keyword>
<dbReference type="GO" id="GO:0010436">
    <property type="term" value="F:carotenoid dioxygenase activity"/>
    <property type="evidence" value="ECO:0007669"/>
    <property type="project" value="TreeGrafter"/>
</dbReference>
<dbReference type="GO" id="GO:0046872">
    <property type="term" value="F:metal ion binding"/>
    <property type="evidence" value="ECO:0007669"/>
    <property type="project" value="UniProtKB-KW"/>
</dbReference>
<keyword evidence="2 5" id="KW-0479">Metal-binding</keyword>
<comment type="similarity">
    <text evidence="1 6">Belongs to the carotenoid oxygenase family.</text>
</comment>
<evidence type="ECO:0000313" key="7">
    <source>
        <dbReference type="EMBL" id="SLK12939.1"/>
    </source>
</evidence>
<evidence type="ECO:0000256" key="6">
    <source>
        <dbReference type="RuleBase" id="RU364048"/>
    </source>
</evidence>
<evidence type="ECO:0000313" key="8">
    <source>
        <dbReference type="Proteomes" id="UP000190989"/>
    </source>
</evidence>
<evidence type="ECO:0000256" key="1">
    <source>
        <dbReference type="ARBA" id="ARBA00006787"/>
    </source>
</evidence>
<keyword evidence="8" id="KW-1185">Reference proteome</keyword>
<dbReference type="Pfam" id="PF03055">
    <property type="entry name" value="RPE65"/>
    <property type="match status" value="1"/>
</dbReference>
<dbReference type="GO" id="GO:0016121">
    <property type="term" value="P:carotene catabolic process"/>
    <property type="evidence" value="ECO:0007669"/>
    <property type="project" value="TreeGrafter"/>
</dbReference>
<proteinExistence type="inferred from homology"/>
<dbReference type="STRING" id="428990.SAMN06295987_1238"/>
<dbReference type="AlphaFoldDB" id="A0A1U6IY49"/>
<evidence type="ECO:0000256" key="2">
    <source>
        <dbReference type="ARBA" id="ARBA00022723"/>
    </source>
</evidence>
<dbReference type="EC" id="1.13.11.-" evidence="6"/>
<feature type="binding site" evidence="5">
    <location>
        <position position="165"/>
    </location>
    <ligand>
        <name>Fe cation</name>
        <dbReference type="ChEBI" id="CHEBI:24875"/>
        <note>catalytic</note>
    </ligand>
</feature>
<dbReference type="Proteomes" id="UP000190989">
    <property type="component" value="Unassembled WGS sequence"/>
</dbReference>
<sequence length="486" mass="55392">MSHKSNFLAPQAFEADVIDCQVIGTVPRGLNGAFVRVGGDWAYPPKNPDDSVFNQDGYVSRFRFRDGKVDYKGRWIQTERYRRNRAAGRQLYGYYRNPYDCEPEVAHVEEPWRNTVANTSLEVNAGRLFALKEDARPTEIDPVTLETRGSFNFGGKYKSQTFTAHPKIDPETGELLTFGYEATGLATDDLFFYVIDKAGEVTREVRLKVPYVSMVHDWAITDKHVIFPVFGYVTDEARLRKGRIHWTFDAEAPTYFGILPRNGDASDLRWFKGPNRAIVHTFNARTVGDRVVLEAPIFDNNPFPFFPNADGTPWDPVKGRSYIRRISFDLNSKDDGYEEEILFPDLPVVDLGRVDERFMGRDTRYAYTSFNDLSKPLDRDRIGEGIRHIVNSYGVFDLKDRTMRSFYAGPTHGLQEVTFVPRHAAADEGDGWLIGTASNFADMCTELVVADARHPEDGTVARVILPFRSNVQVHGRWYSDAQLQFD</sequence>
<dbReference type="EMBL" id="FVZE01000023">
    <property type="protein sequence ID" value="SLK12939.1"/>
    <property type="molecule type" value="Genomic_DNA"/>
</dbReference>
<protein>
    <recommendedName>
        <fullName evidence="6">Dioxygenase</fullName>
        <ecNumber evidence="6">1.13.11.-</ecNumber>
    </recommendedName>
</protein>